<sequence length="124" mass="14389">MNNHDGIRGGSAFFPSFPHLKLNTSSTSTAKHKIRKKHFFGDTLGNLMIDAFHFDSQSELAPLFSLWWSGFRVVKRPRPFENCQQLSREGRMWESGRTLESVLFKLEIFTSSCFFYSTFDSLLR</sequence>
<reference evidence="1" key="1">
    <citation type="submission" date="2021-05" db="EMBL/GenBank/DDBJ databases">
        <authorList>
            <person name="Alioto T."/>
            <person name="Alioto T."/>
            <person name="Gomez Garrido J."/>
        </authorList>
    </citation>
    <scope>NUCLEOTIDE SEQUENCE</scope>
</reference>
<dbReference type="EMBL" id="HBUE01317791">
    <property type="protein sequence ID" value="CAG6586522.1"/>
    <property type="molecule type" value="Transcribed_RNA"/>
</dbReference>
<protein>
    <submittedName>
        <fullName evidence="1">(northern house mosquito) hypothetical protein</fullName>
    </submittedName>
</protein>
<dbReference type="EMBL" id="HBUE01211356">
    <property type="protein sequence ID" value="CAG6534574.1"/>
    <property type="molecule type" value="Transcribed_RNA"/>
</dbReference>
<accession>A0A8D8HGT4</accession>
<evidence type="ECO:0000313" key="1">
    <source>
        <dbReference type="EMBL" id="CAG6534574.1"/>
    </source>
</evidence>
<name>A0A8D8HGT4_CULPI</name>
<dbReference type="AlphaFoldDB" id="A0A8D8HGT4"/>
<proteinExistence type="predicted"/>
<organism evidence="1">
    <name type="scientific">Culex pipiens</name>
    <name type="common">House mosquito</name>
    <dbReference type="NCBI Taxonomy" id="7175"/>
    <lineage>
        <taxon>Eukaryota</taxon>
        <taxon>Metazoa</taxon>
        <taxon>Ecdysozoa</taxon>
        <taxon>Arthropoda</taxon>
        <taxon>Hexapoda</taxon>
        <taxon>Insecta</taxon>
        <taxon>Pterygota</taxon>
        <taxon>Neoptera</taxon>
        <taxon>Endopterygota</taxon>
        <taxon>Diptera</taxon>
        <taxon>Nematocera</taxon>
        <taxon>Culicoidea</taxon>
        <taxon>Culicidae</taxon>
        <taxon>Culicinae</taxon>
        <taxon>Culicini</taxon>
        <taxon>Culex</taxon>
        <taxon>Culex</taxon>
    </lineage>
</organism>